<gene>
    <name evidence="1" type="ORF">JY651_13660</name>
</gene>
<organism evidence="1 2">
    <name type="scientific">Pyxidicoccus parkwayensis</name>
    <dbReference type="NCBI Taxonomy" id="2813578"/>
    <lineage>
        <taxon>Bacteria</taxon>
        <taxon>Pseudomonadati</taxon>
        <taxon>Myxococcota</taxon>
        <taxon>Myxococcia</taxon>
        <taxon>Myxococcales</taxon>
        <taxon>Cystobacterineae</taxon>
        <taxon>Myxococcaceae</taxon>
        <taxon>Pyxidicoccus</taxon>
    </lineage>
</organism>
<evidence type="ECO:0008006" key="3">
    <source>
        <dbReference type="Google" id="ProtNLM"/>
    </source>
</evidence>
<protein>
    <recommendedName>
        <fullName evidence="3">Peptidase MA-like domain-containing protein</fullName>
    </recommendedName>
</protein>
<sequence>MVARLGELYLPPSDTRFEYFLYANPQDKADLFPCHGSSPTVLTGVGGRYEVHHFRLSVHELVHLYTLREPHLGWSQLLTEGLAVYLGDYYAAQHPETPASELTDRMPAEAFLAALPQERQVSLAQLHAWPTNAELSEDERSIRYLTAGAFTRYLFEARDPALVLDYLEQHQVPWSQLRSQALLDALAETYSTDIDSLERDFRRWMASQATSPDAG</sequence>
<keyword evidence="2" id="KW-1185">Reference proteome</keyword>
<dbReference type="RefSeq" id="WP_206727457.1">
    <property type="nucleotide sequence ID" value="NZ_CP071090.1"/>
</dbReference>
<dbReference type="EMBL" id="CP071090">
    <property type="protein sequence ID" value="QSQ25906.1"/>
    <property type="molecule type" value="Genomic_DNA"/>
</dbReference>
<reference evidence="1 2" key="1">
    <citation type="submission" date="2021-02" db="EMBL/GenBank/DDBJ databases">
        <title>De Novo genome assembly of isolated myxobacteria.</title>
        <authorList>
            <person name="Stevens D.C."/>
        </authorList>
    </citation>
    <scope>NUCLEOTIDE SEQUENCE [LARGE SCALE GENOMIC DNA]</scope>
    <source>
        <strain evidence="2">SCPEA02</strain>
    </source>
</reference>
<dbReference type="Proteomes" id="UP000662747">
    <property type="component" value="Chromosome"/>
</dbReference>
<proteinExistence type="predicted"/>
<accession>A0ABX7P640</accession>
<evidence type="ECO:0000313" key="1">
    <source>
        <dbReference type="EMBL" id="QSQ25906.1"/>
    </source>
</evidence>
<name>A0ABX7P640_9BACT</name>
<evidence type="ECO:0000313" key="2">
    <source>
        <dbReference type="Proteomes" id="UP000662747"/>
    </source>
</evidence>